<protein>
    <recommendedName>
        <fullName evidence="4">Ubiquinone biosynthesis protein COQ4</fullName>
    </recommendedName>
</protein>
<evidence type="ECO:0000313" key="3">
    <source>
        <dbReference type="Proteomes" id="UP001254488"/>
    </source>
</evidence>
<keyword evidence="3" id="KW-1185">Reference proteome</keyword>
<evidence type="ECO:0000313" key="2">
    <source>
        <dbReference type="EMBL" id="MDT0556737.1"/>
    </source>
</evidence>
<comment type="caution">
    <text evidence="2">The sequence shown here is derived from an EMBL/GenBank/DDBJ whole genome shotgun (WGS) entry which is preliminary data.</text>
</comment>
<feature type="transmembrane region" description="Helical" evidence="1">
    <location>
        <begin position="99"/>
        <end position="118"/>
    </location>
</feature>
<reference evidence="2 3" key="1">
    <citation type="submission" date="2023-09" db="EMBL/GenBank/DDBJ databases">
        <authorList>
            <person name="Rey-Velasco X."/>
        </authorList>
    </citation>
    <scope>NUCLEOTIDE SEQUENCE [LARGE SCALE GENOMIC DNA]</scope>
    <source>
        <strain evidence="2 3">W242</strain>
    </source>
</reference>
<proteinExistence type="predicted"/>
<accession>A0ABU2YFE4</accession>
<dbReference type="RefSeq" id="WP_311333688.1">
    <property type="nucleotide sequence ID" value="NZ_JAVRHZ010000008.1"/>
</dbReference>
<evidence type="ECO:0000256" key="1">
    <source>
        <dbReference type="SAM" id="Phobius"/>
    </source>
</evidence>
<dbReference type="Proteomes" id="UP001254488">
    <property type="component" value="Unassembled WGS sequence"/>
</dbReference>
<keyword evidence="1" id="KW-1133">Transmembrane helix</keyword>
<sequence length="182" mass="21556">MKTRKKIINWLFEKSQVFYTKNFKKNKTPWNLTVKQLCGYPKTTFGYKLGLFLKQNGFELLPKVERHDAYHVLTGFGTKVEDEIALQYLCYGNGKRSKYLFGVLFLGTVLLPEYFQYYKKAYTLGKQSNTFHHFDFKLLLLLHYQNFKDTIFSKKTQQELSCLQKENNLQTSNTFNYGTSKE</sequence>
<keyword evidence="1" id="KW-0472">Membrane</keyword>
<keyword evidence="1" id="KW-0812">Transmembrane</keyword>
<gene>
    <name evidence="2" type="ORF">RM538_12030</name>
</gene>
<dbReference type="EMBL" id="JAVRHZ010000008">
    <property type="protein sequence ID" value="MDT0556737.1"/>
    <property type="molecule type" value="Genomic_DNA"/>
</dbReference>
<organism evidence="2 3">
    <name type="scientific">Patiriisocius hiemis</name>
    <dbReference type="NCBI Taxonomy" id="3075604"/>
    <lineage>
        <taxon>Bacteria</taxon>
        <taxon>Pseudomonadati</taxon>
        <taxon>Bacteroidota</taxon>
        <taxon>Flavobacteriia</taxon>
        <taxon>Flavobacteriales</taxon>
        <taxon>Flavobacteriaceae</taxon>
        <taxon>Patiriisocius</taxon>
    </lineage>
</organism>
<evidence type="ECO:0008006" key="4">
    <source>
        <dbReference type="Google" id="ProtNLM"/>
    </source>
</evidence>
<name>A0ABU2YFE4_9FLAO</name>